<keyword evidence="1" id="KW-0808">Transferase</keyword>
<dbReference type="HOGENOM" id="CLU_013985_11_3_1"/>
<dbReference type="PROSITE" id="PS51186">
    <property type="entry name" value="GNAT"/>
    <property type="match status" value="1"/>
</dbReference>
<dbReference type="AlphaFoldDB" id="K3XAR0"/>
<accession>K3XAR0</accession>
<dbReference type="GO" id="GO:0008080">
    <property type="term" value="F:N-acetyltransferase activity"/>
    <property type="evidence" value="ECO:0007669"/>
    <property type="project" value="InterPro"/>
</dbReference>
<dbReference type="InParanoid" id="K3XAR0"/>
<dbReference type="CDD" id="cd04301">
    <property type="entry name" value="NAT_SF"/>
    <property type="match status" value="1"/>
</dbReference>
<dbReference type="Proteomes" id="UP000019132">
    <property type="component" value="Unassembled WGS sequence"/>
</dbReference>
<dbReference type="Gene3D" id="3.40.630.30">
    <property type="match status" value="1"/>
</dbReference>
<reference evidence="4" key="1">
    <citation type="journal article" date="2010" name="Genome Biol.">
        <title>Genome sequence of the necrotrophic plant pathogen Pythium ultimum reveals original pathogenicity mechanisms and effector repertoire.</title>
        <authorList>
            <person name="Levesque C.A."/>
            <person name="Brouwer H."/>
            <person name="Cano L."/>
            <person name="Hamilton J.P."/>
            <person name="Holt C."/>
            <person name="Huitema E."/>
            <person name="Raffaele S."/>
            <person name="Robideau G.P."/>
            <person name="Thines M."/>
            <person name="Win J."/>
            <person name="Zerillo M.M."/>
            <person name="Beakes G.W."/>
            <person name="Boore J.L."/>
            <person name="Busam D."/>
            <person name="Dumas B."/>
            <person name="Ferriera S."/>
            <person name="Fuerstenberg S.I."/>
            <person name="Gachon C.M."/>
            <person name="Gaulin E."/>
            <person name="Govers F."/>
            <person name="Grenville-Briggs L."/>
            <person name="Horner N."/>
            <person name="Hostetler J."/>
            <person name="Jiang R.H."/>
            <person name="Johnson J."/>
            <person name="Krajaejun T."/>
            <person name="Lin H."/>
            <person name="Meijer H.J."/>
            <person name="Moore B."/>
            <person name="Morris P."/>
            <person name="Phuntmart V."/>
            <person name="Puiu D."/>
            <person name="Shetty J."/>
            <person name="Stajich J.E."/>
            <person name="Tripathy S."/>
            <person name="Wawra S."/>
            <person name="van West P."/>
            <person name="Whitty B.R."/>
            <person name="Coutinho P.M."/>
            <person name="Henrissat B."/>
            <person name="Martin F."/>
            <person name="Thomas P.D."/>
            <person name="Tyler B.M."/>
            <person name="De Vries R.P."/>
            <person name="Kamoun S."/>
            <person name="Yandell M."/>
            <person name="Tisserat N."/>
            <person name="Buell C.R."/>
        </authorList>
    </citation>
    <scope>NUCLEOTIDE SEQUENCE</scope>
    <source>
        <strain evidence="4">DAOM:BR144</strain>
    </source>
</reference>
<feature type="domain" description="N-acetyltransferase" evidence="2">
    <location>
        <begin position="22"/>
        <end position="194"/>
    </location>
</feature>
<dbReference type="InterPro" id="IPR000182">
    <property type="entry name" value="GNAT_dom"/>
</dbReference>
<dbReference type="OMA" id="VMIHARK"/>
<organism evidence="3 4">
    <name type="scientific">Globisporangium ultimum (strain ATCC 200006 / CBS 805.95 / DAOM BR144)</name>
    <name type="common">Pythium ultimum</name>
    <dbReference type="NCBI Taxonomy" id="431595"/>
    <lineage>
        <taxon>Eukaryota</taxon>
        <taxon>Sar</taxon>
        <taxon>Stramenopiles</taxon>
        <taxon>Oomycota</taxon>
        <taxon>Peronosporomycetes</taxon>
        <taxon>Pythiales</taxon>
        <taxon>Pythiaceae</taxon>
        <taxon>Globisporangium</taxon>
    </lineage>
</organism>
<dbReference type="SUPFAM" id="SSF55729">
    <property type="entry name" value="Acyl-CoA N-acyltransferases (Nat)"/>
    <property type="match status" value="1"/>
</dbReference>
<dbReference type="InterPro" id="IPR050769">
    <property type="entry name" value="NAT_camello-type"/>
</dbReference>
<reference evidence="4" key="2">
    <citation type="submission" date="2010-04" db="EMBL/GenBank/DDBJ databases">
        <authorList>
            <person name="Buell R."/>
            <person name="Hamilton J."/>
            <person name="Hostetler J."/>
        </authorList>
    </citation>
    <scope>NUCLEOTIDE SEQUENCE [LARGE SCALE GENOMIC DNA]</scope>
    <source>
        <strain evidence="4">DAOM:BR144</strain>
    </source>
</reference>
<evidence type="ECO:0000313" key="3">
    <source>
        <dbReference type="EnsemblProtists" id="PYU1_T014309"/>
    </source>
</evidence>
<sequence length="194" mass="22096">MAPTEIASKASDPLATFAAPVVQIRPYRPEDKKEVDALFAAGMLFCGGDHPEFLYLWENYIEECLDDDLANIENVYVKPGGNFWVATIDDEQQDGGRREKVIGMVGLEAKPNQEGELRRMSVDSAYRRYGVGRMLVTHLETWAKANGFVKVWLTTGEVMIHARKFYLSMGYEHTRTIVVSEEPRFQAFYFTKTL</sequence>
<dbReference type="PANTHER" id="PTHR13947:SF37">
    <property type="entry name" value="LD18367P"/>
    <property type="match status" value="1"/>
</dbReference>
<evidence type="ECO:0000256" key="1">
    <source>
        <dbReference type="ARBA" id="ARBA00022679"/>
    </source>
</evidence>
<name>K3XAR0_GLOUD</name>
<evidence type="ECO:0000313" key="4">
    <source>
        <dbReference type="Proteomes" id="UP000019132"/>
    </source>
</evidence>
<dbReference type="InterPro" id="IPR016181">
    <property type="entry name" value="Acyl_CoA_acyltransferase"/>
</dbReference>
<protein>
    <recommendedName>
        <fullName evidence="2">N-acetyltransferase domain-containing protein</fullName>
    </recommendedName>
</protein>
<dbReference type="EnsemblProtists" id="PYU1_T014309">
    <property type="protein sequence ID" value="PYU1_T014309"/>
    <property type="gene ID" value="PYU1_G014279"/>
</dbReference>
<evidence type="ECO:0000259" key="2">
    <source>
        <dbReference type="PROSITE" id="PS51186"/>
    </source>
</evidence>
<keyword evidence="4" id="KW-1185">Reference proteome</keyword>
<dbReference type="STRING" id="431595.K3XAR0"/>
<dbReference type="VEuPathDB" id="FungiDB:PYU1_G014279"/>
<reference evidence="3" key="3">
    <citation type="submission" date="2015-02" db="UniProtKB">
        <authorList>
            <consortium name="EnsemblProtists"/>
        </authorList>
    </citation>
    <scope>IDENTIFICATION</scope>
    <source>
        <strain evidence="3">DAOM BR144</strain>
    </source>
</reference>
<dbReference type="eggNOG" id="KOG3139">
    <property type="taxonomic scope" value="Eukaryota"/>
</dbReference>
<dbReference type="PANTHER" id="PTHR13947">
    <property type="entry name" value="GNAT FAMILY N-ACETYLTRANSFERASE"/>
    <property type="match status" value="1"/>
</dbReference>
<dbReference type="Pfam" id="PF00583">
    <property type="entry name" value="Acetyltransf_1"/>
    <property type="match status" value="1"/>
</dbReference>
<proteinExistence type="predicted"/>
<dbReference type="EMBL" id="GL376566">
    <property type="status" value="NOT_ANNOTATED_CDS"/>
    <property type="molecule type" value="Genomic_DNA"/>
</dbReference>